<feature type="transmembrane region" description="Helical" evidence="2">
    <location>
        <begin position="104"/>
        <end position="125"/>
    </location>
</feature>
<keyword evidence="2" id="KW-1133">Transmembrane helix</keyword>
<evidence type="ECO:0000256" key="2">
    <source>
        <dbReference type="SAM" id="Phobius"/>
    </source>
</evidence>
<reference evidence="3 4" key="1">
    <citation type="journal article" date="2009" name="Stand. Genomic Sci.">
        <title>Complete genome sequence of Kangiella koreensis type strain (SW-125).</title>
        <authorList>
            <person name="Han C."/>
            <person name="Sikorski J."/>
            <person name="Lapidus A."/>
            <person name="Nolan M."/>
            <person name="Glavina Del Rio T."/>
            <person name="Tice H."/>
            <person name="Cheng J.F."/>
            <person name="Lucas S."/>
            <person name="Chen F."/>
            <person name="Copeland A."/>
            <person name="Ivanova N."/>
            <person name="Mavromatis K."/>
            <person name="Ovchinnikova G."/>
            <person name="Pati A."/>
            <person name="Bruce D."/>
            <person name="Goodwin L."/>
            <person name="Pitluck S."/>
            <person name="Chen A."/>
            <person name="Palaniappan K."/>
            <person name="Land M."/>
            <person name="Hauser L."/>
            <person name="Chang Y.J."/>
            <person name="Jeffries C.D."/>
            <person name="Chain P."/>
            <person name="Saunders E."/>
            <person name="Brettin T."/>
            <person name="Goker M."/>
            <person name="Tindall B.J."/>
            <person name="Bristow J."/>
            <person name="Eisen J.A."/>
            <person name="Markowitz V."/>
            <person name="Hugenholtz P."/>
            <person name="Kyrpides N.C."/>
            <person name="Klenk H.P."/>
            <person name="Detter J.C."/>
        </authorList>
    </citation>
    <scope>NUCLEOTIDE SEQUENCE [LARGE SCALE GENOMIC DNA]</scope>
    <source>
        <strain evidence="4">DSM 16069 / KCTC 12182 / SW-125</strain>
    </source>
</reference>
<evidence type="ECO:0000313" key="4">
    <source>
        <dbReference type="Proteomes" id="UP000001231"/>
    </source>
</evidence>
<name>C7RCW3_KANKD</name>
<dbReference type="RefSeq" id="WP_015780711.1">
    <property type="nucleotide sequence ID" value="NC_013166.1"/>
</dbReference>
<feature type="transmembrane region" description="Helical" evidence="2">
    <location>
        <begin position="28"/>
        <end position="46"/>
    </location>
</feature>
<dbReference type="EMBL" id="CP001707">
    <property type="protein sequence ID" value="ACV27105.1"/>
    <property type="molecule type" value="Genomic_DNA"/>
</dbReference>
<dbReference type="InParanoid" id="C7RCW3"/>
<dbReference type="Proteomes" id="UP000001231">
    <property type="component" value="Chromosome"/>
</dbReference>
<accession>C7RCW3</accession>
<organism evidence="3 4">
    <name type="scientific">Kangiella koreensis (strain DSM 16069 / JCM 12317 / KCTC 12182 / SW-125)</name>
    <dbReference type="NCBI Taxonomy" id="523791"/>
    <lineage>
        <taxon>Bacteria</taxon>
        <taxon>Pseudomonadati</taxon>
        <taxon>Pseudomonadota</taxon>
        <taxon>Gammaproteobacteria</taxon>
        <taxon>Kangiellales</taxon>
        <taxon>Kangiellaceae</taxon>
        <taxon>Kangiella</taxon>
    </lineage>
</organism>
<gene>
    <name evidence="3" type="ordered locus">Kkor_1693</name>
</gene>
<keyword evidence="2" id="KW-0472">Membrane</keyword>
<feature type="transmembrane region" description="Helical" evidence="2">
    <location>
        <begin position="53"/>
        <end position="72"/>
    </location>
</feature>
<proteinExistence type="predicted"/>
<dbReference type="OrthoDB" id="6195149at2"/>
<dbReference type="KEGG" id="kko:Kkor_1693"/>
<feature type="compositionally biased region" description="Acidic residues" evidence="1">
    <location>
        <begin position="154"/>
        <end position="165"/>
    </location>
</feature>
<evidence type="ECO:0000256" key="1">
    <source>
        <dbReference type="SAM" id="MobiDB-lite"/>
    </source>
</evidence>
<evidence type="ECO:0000313" key="3">
    <source>
        <dbReference type="EMBL" id="ACV27105.1"/>
    </source>
</evidence>
<dbReference type="HOGENOM" id="CLU_1553213_0_0_6"/>
<protein>
    <submittedName>
        <fullName evidence="3">Uncharacterized protein</fullName>
    </submittedName>
</protein>
<dbReference type="AlphaFoldDB" id="C7RCW3"/>
<keyword evidence="2" id="KW-0812">Transmembrane</keyword>
<keyword evidence="4" id="KW-1185">Reference proteome</keyword>
<feature type="region of interest" description="Disordered" evidence="1">
    <location>
        <begin position="131"/>
        <end position="178"/>
    </location>
</feature>
<dbReference type="STRING" id="523791.Kkor_1693"/>
<sequence>MTVPATEAVQTAETQEIVTTFASYGSTWAIYIGLVLLMIGIIWYAIRKWHFAIKWFIASVILAGALTPGHPVDYAETYSPLVLNSVVLLFDGDSAGFMAGIKTIIWVFVTVFLVGLAAWFGFKFWRKKQGQSNNKSATSKPAEKRMATPVEPTLGDEDSVTEESSDSPTDNPTNPEKS</sequence>